<dbReference type="InterPro" id="IPR013328">
    <property type="entry name" value="6PGD_dom2"/>
</dbReference>
<evidence type="ECO:0000256" key="1">
    <source>
        <dbReference type="ARBA" id="ARBA00009463"/>
    </source>
</evidence>
<dbReference type="PANTHER" id="PTHR48075:SF5">
    <property type="entry name" value="3-HYDROXYBUTYRYL-COA DEHYDROGENASE"/>
    <property type="match status" value="1"/>
</dbReference>
<dbReference type="InterPro" id="IPR022694">
    <property type="entry name" value="3-OHacyl-CoA_DH"/>
</dbReference>
<dbReference type="EMBL" id="BARS01042206">
    <property type="protein sequence ID" value="GAG40294.1"/>
    <property type="molecule type" value="Genomic_DNA"/>
</dbReference>
<dbReference type="InterPro" id="IPR006108">
    <property type="entry name" value="3HC_DH_C"/>
</dbReference>
<feature type="domain" description="3-hydroxyacyl-CoA dehydrogenase NAD binding" evidence="4">
    <location>
        <begin position="3"/>
        <end position="143"/>
    </location>
</feature>
<reference evidence="5" key="1">
    <citation type="journal article" date="2014" name="Front. Microbiol.">
        <title>High frequency of phylogenetically diverse reductive dehalogenase-homologous genes in deep subseafloor sedimentary metagenomes.</title>
        <authorList>
            <person name="Kawai M."/>
            <person name="Futagami T."/>
            <person name="Toyoda A."/>
            <person name="Takaki Y."/>
            <person name="Nishi S."/>
            <person name="Hori S."/>
            <person name="Arai W."/>
            <person name="Tsubouchi T."/>
            <person name="Morono Y."/>
            <person name="Uchiyama I."/>
            <person name="Ito T."/>
            <person name="Fujiyama A."/>
            <person name="Inagaki F."/>
            <person name="Takami H."/>
        </authorList>
    </citation>
    <scope>NUCLEOTIDE SEQUENCE</scope>
    <source>
        <strain evidence="5">Expedition CK06-06</strain>
    </source>
</reference>
<evidence type="ECO:0000313" key="5">
    <source>
        <dbReference type="EMBL" id="GAG40294.1"/>
    </source>
</evidence>
<dbReference type="InterPro" id="IPR036291">
    <property type="entry name" value="NAD(P)-bd_dom_sf"/>
</dbReference>
<dbReference type="GO" id="GO:0006635">
    <property type="term" value="P:fatty acid beta-oxidation"/>
    <property type="evidence" value="ECO:0007669"/>
    <property type="project" value="TreeGrafter"/>
</dbReference>
<dbReference type="GO" id="GO:0008691">
    <property type="term" value="F:3-hydroxybutyryl-CoA dehydrogenase activity"/>
    <property type="evidence" value="ECO:0007669"/>
    <property type="project" value="TreeGrafter"/>
</dbReference>
<dbReference type="FunFam" id="3.40.50.720:FF:000009">
    <property type="entry name" value="Fatty oxidation complex, alpha subunit"/>
    <property type="match status" value="1"/>
</dbReference>
<dbReference type="PANTHER" id="PTHR48075">
    <property type="entry name" value="3-HYDROXYACYL-COA DEHYDROGENASE FAMILY PROTEIN"/>
    <property type="match status" value="1"/>
</dbReference>
<evidence type="ECO:0000259" key="3">
    <source>
        <dbReference type="Pfam" id="PF00725"/>
    </source>
</evidence>
<dbReference type="InterPro" id="IPR008927">
    <property type="entry name" value="6-PGluconate_DH-like_C_sf"/>
</dbReference>
<comment type="caution">
    <text evidence="5">The sequence shown here is derived from an EMBL/GenBank/DDBJ whole genome shotgun (WGS) entry which is preliminary data.</text>
</comment>
<dbReference type="PROSITE" id="PS00067">
    <property type="entry name" value="3HCDH"/>
    <property type="match status" value="1"/>
</dbReference>
<dbReference type="InterPro" id="IPR006176">
    <property type="entry name" value="3-OHacyl-CoA_DH_NAD-bd"/>
</dbReference>
<evidence type="ECO:0000256" key="2">
    <source>
        <dbReference type="ARBA" id="ARBA00023002"/>
    </source>
</evidence>
<accession>X0XAR3</accession>
<sequence>IGMGSIKKNLTRLIDKKKISEDRAGEILSKITKVTEYEAAHKCGLVVEAINEEIEAKKDLFTKLDNICKPETILASNTSSLSITEIASISKRSDKVIGMHFFNPAPVMRLVEIIRGVNTSDETVNTVKEIVDSIGKESIEVSEGPGFVVNRILIPMINEAIGVLGDGLASKEDIDKAMTLGANHPIGPLALADLIGNDICLSILEVLLKETGDPKYRPHSLLRKMVRAGYFGRKCGKGFYEY</sequence>
<dbReference type="Pfam" id="PF02737">
    <property type="entry name" value="3HCDH_N"/>
    <property type="match status" value="1"/>
</dbReference>
<proteinExistence type="inferred from homology"/>
<dbReference type="Pfam" id="PF00725">
    <property type="entry name" value="3HCDH"/>
    <property type="match status" value="1"/>
</dbReference>
<feature type="non-terminal residue" evidence="5">
    <location>
        <position position="1"/>
    </location>
</feature>
<feature type="domain" description="3-hydroxyacyl-CoA dehydrogenase C-terminal" evidence="3">
    <location>
        <begin position="146"/>
        <end position="242"/>
    </location>
</feature>
<comment type="similarity">
    <text evidence="1">Belongs to the 3-hydroxyacyl-CoA dehydrogenase family.</text>
</comment>
<keyword evidence="2" id="KW-0560">Oxidoreductase</keyword>
<evidence type="ECO:0008006" key="6">
    <source>
        <dbReference type="Google" id="ProtNLM"/>
    </source>
</evidence>
<dbReference type="Gene3D" id="3.40.50.720">
    <property type="entry name" value="NAD(P)-binding Rossmann-like Domain"/>
    <property type="match status" value="1"/>
</dbReference>
<protein>
    <recommendedName>
        <fullName evidence="6">3-hydroxybutyryl-CoA dehydrogenase</fullName>
    </recommendedName>
</protein>
<name>X0XAR3_9ZZZZ</name>
<dbReference type="SUPFAM" id="SSF48179">
    <property type="entry name" value="6-phosphogluconate dehydrogenase C-terminal domain-like"/>
    <property type="match status" value="1"/>
</dbReference>
<dbReference type="GO" id="GO:0070403">
    <property type="term" value="F:NAD+ binding"/>
    <property type="evidence" value="ECO:0007669"/>
    <property type="project" value="InterPro"/>
</dbReference>
<dbReference type="InterPro" id="IPR006180">
    <property type="entry name" value="3-OHacyl-CoA_DH_CS"/>
</dbReference>
<evidence type="ECO:0000259" key="4">
    <source>
        <dbReference type="Pfam" id="PF02737"/>
    </source>
</evidence>
<dbReference type="SUPFAM" id="SSF51735">
    <property type="entry name" value="NAD(P)-binding Rossmann-fold domains"/>
    <property type="match status" value="1"/>
</dbReference>
<dbReference type="AlphaFoldDB" id="X0XAR3"/>
<organism evidence="5">
    <name type="scientific">marine sediment metagenome</name>
    <dbReference type="NCBI Taxonomy" id="412755"/>
    <lineage>
        <taxon>unclassified sequences</taxon>
        <taxon>metagenomes</taxon>
        <taxon>ecological metagenomes</taxon>
    </lineage>
</organism>
<gene>
    <name evidence="5" type="ORF">S01H1_64059</name>
</gene>
<dbReference type="Gene3D" id="1.10.1040.10">
    <property type="entry name" value="N-(1-d-carboxylethyl)-l-norvaline Dehydrogenase, domain 2"/>
    <property type="match status" value="1"/>
</dbReference>
<dbReference type="PIRSF" id="PIRSF000105">
    <property type="entry name" value="HCDH"/>
    <property type="match status" value="1"/>
</dbReference>